<dbReference type="SUPFAM" id="SSF51269">
    <property type="entry name" value="AFP III-like domain"/>
    <property type="match status" value="1"/>
</dbReference>
<feature type="domain" description="AFP-like" evidence="1">
    <location>
        <begin position="280"/>
        <end position="336"/>
    </location>
</feature>
<proteinExistence type="predicted"/>
<dbReference type="InterPro" id="IPR013974">
    <property type="entry name" value="SAF"/>
</dbReference>
<dbReference type="InterPro" id="IPR036732">
    <property type="entry name" value="AFP_Neu5c_C_sf"/>
</dbReference>
<dbReference type="GO" id="GO:0047444">
    <property type="term" value="F:N-acylneuraminate-9-phosphate synthase activity"/>
    <property type="evidence" value="ECO:0007669"/>
    <property type="project" value="TreeGrafter"/>
</dbReference>
<dbReference type="InterPro" id="IPR006190">
    <property type="entry name" value="SAF_AFP_Neu5Ac"/>
</dbReference>
<dbReference type="InterPro" id="IPR013132">
    <property type="entry name" value="PseI/NeuA/B-like_N"/>
</dbReference>
<dbReference type="Proteomes" id="UP000318626">
    <property type="component" value="Chromosome"/>
</dbReference>
<keyword evidence="3" id="KW-1185">Reference proteome</keyword>
<dbReference type="Pfam" id="PF08666">
    <property type="entry name" value="SAF"/>
    <property type="match status" value="1"/>
</dbReference>
<dbReference type="PROSITE" id="PS50844">
    <property type="entry name" value="AFP_LIKE"/>
    <property type="match status" value="1"/>
</dbReference>
<dbReference type="SUPFAM" id="SSF51569">
    <property type="entry name" value="Aldolase"/>
    <property type="match status" value="1"/>
</dbReference>
<keyword evidence="2" id="KW-0808">Transferase</keyword>
<dbReference type="InterPro" id="IPR057736">
    <property type="entry name" value="SAF_PseI/NeuA/NeuB"/>
</dbReference>
<protein>
    <submittedName>
        <fullName evidence="2">N,N'-diacetyllegionaminic acid synthase</fullName>
        <ecNumber evidence="2">2.5.1.101</ecNumber>
    </submittedName>
</protein>
<dbReference type="Pfam" id="PF03102">
    <property type="entry name" value="NeuB"/>
    <property type="match status" value="1"/>
</dbReference>
<gene>
    <name evidence="2" type="primary">neuB</name>
    <name evidence="2" type="ORF">Pan97_06450</name>
</gene>
<accession>A0A518C342</accession>
<dbReference type="Gene3D" id="3.90.1210.10">
    <property type="entry name" value="Antifreeze-like/N-acetylneuraminic acid synthase C-terminal domain"/>
    <property type="match status" value="1"/>
</dbReference>
<dbReference type="GO" id="GO:0016051">
    <property type="term" value="P:carbohydrate biosynthetic process"/>
    <property type="evidence" value="ECO:0007669"/>
    <property type="project" value="InterPro"/>
</dbReference>
<evidence type="ECO:0000259" key="1">
    <source>
        <dbReference type="PROSITE" id="PS50844"/>
    </source>
</evidence>
<name>A0A518C342_9BACT</name>
<dbReference type="AlphaFoldDB" id="A0A518C342"/>
<organism evidence="2 3">
    <name type="scientific">Bremerella volcania</name>
    <dbReference type="NCBI Taxonomy" id="2527984"/>
    <lineage>
        <taxon>Bacteria</taxon>
        <taxon>Pseudomonadati</taxon>
        <taxon>Planctomycetota</taxon>
        <taxon>Planctomycetia</taxon>
        <taxon>Pirellulales</taxon>
        <taxon>Pirellulaceae</taxon>
        <taxon>Bremerella</taxon>
    </lineage>
</organism>
<dbReference type="PANTHER" id="PTHR42966">
    <property type="entry name" value="N-ACETYLNEURAMINATE SYNTHASE"/>
    <property type="match status" value="1"/>
</dbReference>
<dbReference type="Gene3D" id="3.20.20.70">
    <property type="entry name" value="Aldolase class I"/>
    <property type="match status" value="1"/>
</dbReference>
<dbReference type="KEGG" id="bvo:Pan97_06450"/>
<dbReference type="SMART" id="SM00858">
    <property type="entry name" value="SAF"/>
    <property type="match status" value="1"/>
</dbReference>
<dbReference type="EMBL" id="CP036289">
    <property type="protein sequence ID" value="QDU73647.1"/>
    <property type="molecule type" value="Genomic_DNA"/>
</dbReference>
<evidence type="ECO:0000313" key="2">
    <source>
        <dbReference type="EMBL" id="QDU73647.1"/>
    </source>
</evidence>
<dbReference type="EC" id="2.5.1.101" evidence="2"/>
<dbReference type="InterPro" id="IPR051690">
    <property type="entry name" value="PseI-like"/>
</dbReference>
<dbReference type="InterPro" id="IPR013785">
    <property type="entry name" value="Aldolase_TIM"/>
</dbReference>
<reference evidence="3" key="1">
    <citation type="submission" date="2019-02" db="EMBL/GenBank/DDBJ databases">
        <title>Deep-cultivation of Planctomycetes and their phenomic and genomic characterization uncovers novel biology.</title>
        <authorList>
            <person name="Wiegand S."/>
            <person name="Jogler M."/>
            <person name="Boedeker C."/>
            <person name="Pinto D."/>
            <person name="Vollmers J."/>
            <person name="Rivas-Marin E."/>
            <person name="Kohn T."/>
            <person name="Peeters S.H."/>
            <person name="Heuer A."/>
            <person name="Rast P."/>
            <person name="Oberbeckmann S."/>
            <person name="Bunk B."/>
            <person name="Jeske O."/>
            <person name="Meyerdierks A."/>
            <person name="Storesund J.E."/>
            <person name="Kallscheuer N."/>
            <person name="Luecker S."/>
            <person name="Lage O.M."/>
            <person name="Pohl T."/>
            <person name="Merkel B.J."/>
            <person name="Hornburger P."/>
            <person name="Mueller R.-W."/>
            <person name="Bruemmer F."/>
            <person name="Labrenz M."/>
            <person name="Spormann A.M."/>
            <person name="Op den Camp H."/>
            <person name="Overmann J."/>
            <person name="Amann R."/>
            <person name="Jetten M.S.M."/>
            <person name="Mascher T."/>
            <person name="Medema M.H."/>
            <person name="Devos D.P."/>
            <person name="Kaster A.-K."/>
            <person name="Ovreas L."/>
            <person name="Rohde M."/>
            <person name="Galperin M.Y."/>
            <person name="Jogler C."/>
        </authorList>
    </citation>
    <scope>NUCLEOTIDE SEQUENCE [LARGE SCALE GENOMIC DNA]</scope>
    <source>
        <strain evidence="3">Pan97</strain>
    </source>
</reference>
<dbReference type="PANTHER" id="PTHR42966:SF1">
    <property type="entry name" value="SIALIC ACID SYNTHASE"/>
    <property type="match status" value="1"/>
</dbReference>
<evidence type="ECO:0000313" key="3">
    <source>
        <dbReference type="Proteomes" id="UP000318626"/>
    </source>
</evidence>
<dbReference type="OrthoDB" id="9814210at2"/>
<dbReference type="CDD" id="cd11615">
    <property type="entry name" value="SAF_NeuB_like"/>
    <property type="match status" value="1"/>
</dbReference>
<dbReference type="RefSeq" id="WP_144970642.1">
    <property type="nucleotide sequence ID" value="NZ_CP036289.1"/>
</dbReference>
<sequence length="336" mass="37313">MKTNRDNLHIIAEAGTNHGGKLETAKSLVDIAVDAKADSVKFQMIYPEGLYISKLLKDGELQENEVLEIRRKGMLSDDEYRELAKYCREKSMPMSASVFDRQGLDLLSELDPPYIKLASCDLNNYPLISQASELGTRLIISTGMASLMEVERAVDTAVKHGVGELVILHCVSSYPAPLSIMNLNMIDVLRTAFGMPVGLSDHTESSIAAAIAISKGATWVEKHYTYDRGAEGFDHVYAMEPEPMKQYIADLRATQEALQAPLPRHRSEQEASVMPRARRGLYAARPLEPGQEITADDVLIVRPQNSMTPGDLDSVVGRKLTEAVAQYFPLDWELFR</sequence>